<dbReference type="SUPFAM" id="SSF51735">
    <property type="entry name" value="NAD(P)-binding Rossmann-fold domains"/>
    <property type="match status" value="1"/>
</dbReference>
<evidence type="ECO:0000256" key="9">
    <source>
        <dbReference type="HAMAP-Rule" id="MF_00183"/>
    </source>
</evidence>
<dbReference type="PANTHER" id="PTHR30525:SF0">
    <property type="entry name" value="1-DEOXY-D-XYLULOSE 5-PHOSPHATE REDUCTOISOMERASE, CHLOROPLASTIC"/>
    <property type="match status" value="1"/>
</dbReference>
<reference evidence="13 14" key="1">
    <citation type="submission" date="2017-05" db="EMBL/GenBank/DDBJ databases">
        <authorList>
            <person name="Varghese N."/>
            <person name="Submissions S."/>
        </authorList>
    </citation>
    <scope>NUCLEOTIDE SEQUENCE [LARGE SCALE GENOMIC DNA]</scope>
    <source>
        <strain evidence="13 14">DSM 21985</strain>
    </source>
</reference>
<dbReference type="PIRSF" id="PIRSF006205">
    <property type="entry name" value="Dxp_reductismrs"/>
    <property type="match status" value="1"/>
</dbReference>
<feature type="binding site" evidence="9">
    <location>
        <position position="48"/>
    </location>
    <ligand>
        <name>NADPH</name>
        <dbReference type="ChEBI" id="CHEBI:57783"/>
    </ligand>
</feature>
<protein>
    <recommendedName>
        <fullName evidence="9">1-deoxy-D-xylulose 5-phosphate reductoisomerase</fullName>
        <shortName evidence="9">DXP reductoisomerase</shortName>
        <ecNumber evidence="9">1.1.1.267</ecNumber>
    </recommendedName>
    <alternativeName>
        <fullName evidence="9">1-deoxyxylulose-5-phosphate reductoisomerase</fullName>
    </alternativeName>
    <alternativeName>
        <fullName evidence="9">2-C-methyl-D-erythritol 4-phosphate synthase</fullName>
    </alternativeName>
</protein>
<evidence type="ECO:0000256" key="6">
    <source>
        <dbReference type="ARBA" id="ARBA00023211"/>
    </source>
</evidence>
<dbReference type="EMBL" id="FXTP01000001">
    <property type="protein sequence ID" value="SMO35749.1"/>
    <property type="molecule type" value="Genomic_DNA"/>
</dbReference>
<feature type="binding site" evidence="9">
    <location>
        <position position="158"/>
    </location>
    <ligand>
        <name>Mn(2+)</name>
        <dbReference type="ChEBI" id="CHEBI:29035"/>
    </ligand>
</feature>
<dbReference type="PANTHER" id="PTHR30525">
    <property type="entry name" value="1-DEOXY-D-XYLULOSE 5-PHOSPHATE REDUCTOISOMERASE"/>
    <property type="match status" value="1"/>
</dbReference>
<organism evidence="13 14">
    <name type="scientific">Gracilimonas mengyeensis</name>
    <dbReference type="NCBI Taxonomy" id="1302730"/>
    <lineage>
        <taxon>Bacteria</taxon>
        <taxon>Pseudomonadati</taxon>
        <taxon>Balneolota</taxon>
        <taxon>Balneolia</taxon>
        <taxon>Balneolales</taxon>
        <taxon>Balneolaceae</taxon>
        <taxon>Gracilimonas</taxon>
    </lineage>
</organism>
<dbReference type="NCBIfam" id="TIGR00243">
    <property type="entry name" value="Dxr"/>
    <property type="match status" value="1"/>
</dbReference>
<gene>
    <name evidence="9" type="primary">dxr</name>
    <name evidence="13" type="ORF">SAMN06265219_101225</name>
</gene>
<dbReference type="Proteomes" id="UP000317557">
    <property type="component" value="Unassembled WGS sequence"/>
</dbReference>
<keyword evidence="14" id="KW-1185">Reference proteome</keyword>
<evidence type="ECO:0000313" key="14">
    <source>
        <dbReference type="Proteomes" id="UP000317557"/>
    </source>
</evidence>
<keyword evidence="6 9" id="KW-0464">Manganese</keyword>
<dbReference type="Gene3D" id="1.10.1740.10">
    <property type="match status" value="1"/>
</dbReference>
<dbReference type="InterPro" id="IPR003821">
    <property type="entry name" value="DXP_reductoisomerase"/>
</dbReference>
<feature type="binding site" evidence="9">
    <location>
        <position position="21"/>
    </location>
    <ligand>
        <name>NADPH</name>
        <dbReference type="ChEBI" id="CHEBI:57783"/>
    </ligand>
</feature>
<feature type="binding site" evidence="9">
    <location>
        <position position="22"/>
    </location>
    <ligand>
        <name>NADPH</name>
        <dbReference type="ChEBI" id="CHEBI:57783"/>
    </ligand>
</feature>
<evidence type="ECO:0000259" key="12">
    <source>
        <dbReference type="Pfam" id="PF13288"/>
    </source>
</evidence>
<evidence type="ECO:0000259" key="10">
    <source>
        <dbReference type="Pfam" id="PF02670"/>
    </source>
</evidence>
<dbReference type="EC" id="1.1.1.267" evidence="9"/>
<dbReference type="AlphaFoldDB" id="A0A521ALQ7"/>
<keyword evidence="5 9" id="KW-0560">Oxidoreductase</keyword>
<evidence type="ECO:0000259" key="11">
    <source>
        <dbReference type="Pfam" id="PF08436"/>
    </source>
</evidence>
<dbReference type="Pfam" id="PF02670">
    <property type="entry name" value="DXP_reductoisom"/>
    <property type="match status" value="1"/>
</dbReference>
<comment type="pathway">
    <text evidence="1 9">Isoprenoid biosynthesis; isopentenyl diphosphate biosynthesis via DXP pathway; isopentenyl diphosphate from 1-deoxy-D-xylulose 5-phosphate: step 1/6.</text>
</comment>
<feature type="binding site" evidence="9">
    <location>
        <position position="20"/>
    </location>
    <ligand>
        <name>NADPH</name>
        <dbReference type="ChEBI" id="CHEBI:57783"/>
    </ligand>
</feature>
<feature type="binding site" evidence="9">
    <location>
        <position position="218"/>
    </location>
    <ligand>
        <name>1-deoxy-D-xylulose 5-phosphate</name>
        <dbReference type="ChEBI" id="CHEBI:57792"/>
    </ligand>
</feature>
<comment type="function">
    <text evidence="9">Catalyzes the NADPH-dependent rearrangement and reduction of 1-deoxy-D-xylulose-5-phosphate (DXP) to 2-C-methyl-D-erythritol 4-phosphate (MEP).</text>
</comment>
<evidence type="ECO:0000256" key="4">
    <source>
        <dbReference type="ARBA" id="ARBA00022857"/>
    </source>
</evidence>
<evidence type="ECO:0000256" key="1">
    <source>
        <dbReference type="ARBA" id="ARBA00005094"/>
    </source>
</evidence>
<feature type="binding site" evidence="9">
    <location>
        <position position="227"/>
    </location>
    <ligand>
        <name>1-deoxy-D-xylulose 5-phosphate</name>
        <dbReference type="ChEBI" id="CHEBI:57792"/>
    </ligand>
</feature>
<dbReference type="InterPro" id="IPR036169">
    <property type="entry name" value="DXPR_C_sf"/>
</dbReference>
<dbReference type="InterPro" id="IPR013512">
    <property type="entry name" value="DXP_reductoisomerase_N"/>
</dbReference>
<feature type="binding site" evidence="9">
    <location>
        <position position="132"/>
    </location>
    <ligand>
        <name>NADPH</name>
        <dbReference type="ChEBI" id="CHEBI:57783"/>
    </ligand>
</feature>
<keyword evidence="4 9" id="KW-0521">NADP</keyword>
<proteinExistence type="inferred from homology"/>
<evidence type="ECO:0000256" key="5">
    <source>
        <dbReference type="ARBA" id="ARBA00023002"/>
    </source>
</evidence>
<feature type="binding site" evidence="9">
    <location>
        <position position="131"/>
    </location>
    <ligand>
        <name>1-deoxy-D-xylulose 5-phosphate</name>
        <dbReference type="ChEBI" id="CHEBI:57792"/>
    </ligand>
</feature>
<feature type="binding site" evidence="9">
    <location>
        <position position="227"/>
    </location>
    <ligand>
        <name>Mn(2+)</name>
        <dbReference type="ChEBI" id="CHEBI:29035"/>
    </ligand>
</feature>
<evidence type="ECO:0000256" key="7">
    <source>
        <dbReference type="ARBA" id="ARBA00023229"/>
    </source>
</evidence>
<dbReference type="OrthoDB" id="9806546at2"/>
<feature type="binding site" evidence="9">
    <location>
        <position position="158"/>
    </location>
    <ligand>
        <name>1-deoxy-D-xylulose 5-phosphate</name>
        <dbReference type="ChEBI" id="CHEBI:57792"/>
    </ligand>
</feature>
<dbReference type="GO" id="GO:0030145">
    <property type="term" value="F:manganese ion binding"/>
    <property type="evidence" value="ECO:0007669"/>
    <property type="project" value="TreeGrafter"/>
</dbReference>
<comment type="caution">
    <text evidence="9">Lacks conserved residue(s) required for the propagation of feature annotation.</text>
</comment>
<evidence type="ECO:0000256" key="3">
    <source>
        <dbReference type="ARBA" id="ARBA00022723"/>
    </source>
</evidence>
<dbReference type="InterPro" id="IPR013644">
    <property type="entry name" value="DXP_reductoisomerase_C"/>
</dbReference>
<dbReference type="GO" id="GO:0051484">
    <property type="term" value="P:isopentenyl diphosphate biosynthetic process, methylerythritol 4-phosphate pathway involved in terpenoid biosynthetic process"/>
    <property type="evidence" value="ECO:0007669"/>
    <property type="project" value="TreeGrafter"/>
</dbReference>
<keyword evidence="3 9" id="KW-0479">Metal-binding</keyword>
<dbReference type="UniPathway" id="UPA00056">
    <property type="reaction ID" value="UER00092"/>
</dbReference>
<feature type="binding site" evidence="9">
    <location>
        <position position="182"/>
    </location>
    <ligand>
        <name>1-deoxy-D-xylulose 5-phosphate</name>
        <dbReference type="ChEBI" id="CHEBI:57792"/>
    </ligand>
</feature>
<dbReference type="Gene3D" id="3.40.50.720">
    <property type="entry name" value="NAD(P)-binding Rossmann-like Domain"/>
    <property type="match status" value="1"/>
</dbReference>
<dbReference type="GO" id="GO:0070402">
    <property type="term" value="F:NADPH binding"/>
    <property type="evidence" value="ECO:0007669"/>
    <property type="project" value="InterPro"/>
</dbReference>
<comment type="cofactor">
    <cofactor evidence="9">
        <name>Mg(2+)</name>
        <dbReference type="ChEBI" id="CHEBI:18420"/>
    </cofactor>
    <cofactor evidence="9">
        <name>Mn(2+)</name>
        <dbReference type="ChEBI" id="CHEBI:29035"/>
    </cofactor>
</comment>
<feature type="domain" description="1-deoxy-D-xylulose 5-phosphate reductoisomerase N-terminal" evidence="10">
    <location>
        <begin position="14"/>
        <end position="138"/>
    </location>
</feature>
<sequence>MTNQDQKLLSIQKLAILGSTGSIGTQALDIVRQHPDKFEIVALTAHSNWELLAEQVNEFQPRYTVISDEEHVEVLSDTVSDTEVLSGSTELADIASLDEVDTVLNALVGFAGFESTLSAINAGKKVALANKESLVVGGALIKNALQQSGAQLLPVDSEHSAMFQCLTGENRKDIEKIIITASGGPFRELNRSEMQEVTVEQALDHPNWNMGAKITIDSATMMNKGLEIIEAHWLFDLPVKQIEPVIHPQSIIHSMITFVDGSSKAQLGLPDMKVPIIYALSYPERWTLDTPRMDWKEAQNLTFEPVDYEKFPCVKLAMDSITEGPYAPAVLNAANEVAVDRFLKREIGYIDIPKIVEKSLANIQSKDSLNVETLKEIDKETRSYAESLTK</sequence>
<dbReference type="GO" id="GO:0030604">
    <property type="term" value="F:1-deoxy-D-xylulose-5-phosphate reductoisomerase activity"/>
    <property type="evidence" value="ECO:0007669"/>
    <property type="project" value="UniProtKB-UniRule"/>
</dbReference>
<feature type="binding site" evidence="9">
    <location>
        <position position="130"/>
    </location>
    <ligand>
        <name>NADPH</name>
        <dbReference type="ChEBI" id="CHEBI:57783"/>
    </ligand>
</feature>
<feature type="binding site" evidence="9">
    <location>
        <position position="156"/>
    </location>
    <ligand>
        <name>Mn(2+)</name>
        <dbReference type="ChEBI" id="CHEBI:29035"/>
    </ligand>
</feature>
<feature type="binding site" evidence="9">
    <location>
        <position position="157"/>
    </location>
    <ligand>
        <name>1-deoxy-D-xylulose 5-phosphate</name>
        <dbReference type="ChEBI" id="CHEBI:57792"/>
    </ligand>
</feature>
<dbReference type="InterPro" id="IPR036291">
    <property type="entry name" value="NAD(P)-bd_dom_sf"/>
</dbReference>
<feature type="binding site" evidence="9">
    <location>
        <position position="23"/>
    </location>
    <ligand>
        <name>NADPH</name>
        <dbReference type="ChEBI" id="CHEBI:57783"/>
    </ligand>
</feature>
<keyword evidence="9" id="KW-0460">Magnesium</keyword>
<dbReference type="HAMAP" id="MF_00183">
    <property type="entry name" value="DXP_reductoisom"/>
    <property type="match status" value="1"/>
</dbReference>
<dbReference type="NCBIfam" id="NF009114">
    <property type="entry name" value="PRK12464.1"/>
    <property type="match status" value="1"/>
</dbReference>
<dbReference type="Pfam" id="PF08436">
    <property type="entry name" value="DXP_redisom_C"/>
    <property type="match status" value="1"/>
</dbReference>
<feature type="binding site" evidence="9">
    <location>
        <position position="211"/>
    </location>
    <ligand>
        <name>NADPH</name>
        <dbReference type="ChEBI" id="CHEBI:57783"/>
    </ligand>
</feature>
<feature type="binding site" evidence="9">
    <location>
        <position position="205"/>
    </location>
    <ligand>
        <name>1-deoxy-D-xylulose 5-phosphate</name>
        <dbReference type="ChEBI" id="CHEBI:57792"/>
    </ligand>
</feature>
<evidence type="ECO:0000256" key="8">
    <source>
        <dbReference type="ARBA" id="ARBA00048543"/>
    </source>
</evidence>
<dbReference type="GO" id="GO:0016853">
    <property type="term" value="F:isomerase activity"/>
    <property type="evidence" value="ECO:0007669"/>
    <property type="project" value="UniProtKB-KW"/>
</dbReference>
<dbReference type="InterPro" id="IPR026877">
    <property type="entry name" value="DXPR_C"/>
</dbReference>
<dbReference type="SUPFAM" id="SSF69055">
    <property type="entry name" value="1-deoxy-D-xylulose-5-phosphate reductoisomerase, C-terminal domain"/>
    <property type="match status" value="1"/>
</dbReference>
<evidence type="ECO:0000313" key="13">
    <source>
        <dbReference type="EMBL" id="SMO35749.1"/>
    </source>
</evidence>
<comment type="similarity">
    <text evidence="2 9">Belongs to the DXR family.</text>
</comment>
<keyword evidence="13" id="KW-0413">Isomerase</keyword>
<dbReference type="Pfam" id="PF13288">
    <property type="entry name" value="DXPR_C"/>
    <property type="match status" value="1"/>
</dbReference>
<dbReference type="SUPFAM" id="SSF55347">
    <property type="entry name" value="Glyceraldehyde-3-phosphate dehydrogenase-like, C-terminal domain"/>
    <property type="match status" value="1"/>
</dbReference>
<evidence type="ECO:0000256" key="2">
    <source>
        <dbReference type="ARBA" id="ARBA00006825"/>
    </source>
</evidence>
<feature type="binding site" evidence="9">
    <location>
        <position position="223"/>
    </location>
    <ligand>
        <name>1-deoxy-D-xylulose 5-phosphate</name>
        <dbReference type="ChEBI" id="CHEBI:57792"/>
    </ligand>
</feature>
<feature type="domain" description="1-deoxy-D-xylulose 5-phosphate reductoisomerase C-terminal" evidence="11">
    <location>
        <begin position="152"/>
        <end position="235"/>
    </location>
</feature>
<feature type="domain" description="DXP reductoisomerase C-terminal" evidence="12">
    <location>
        <begin position="267"/>
        <end position="383"/>
    </location>
</feature>
<comment type="catalytic activity">
    <reaction evidence="8">
        <text>2-C-methyl-D-erythritol 4-phosphate + NADP(+) = 1-deoxy-D-xylulose 5-phosphate + NADPH + H(+)</text>
        <dbReference type="Rhea" id="RHEA:13717"/>
        <dbReference type="ChEBI" id="CHEBI:15378"/>
        <dbReference type="ChEBI" id="CHEBI:57783"/>
        <dbReference type="ChEBI" id="CHEBI:57792"/>
        <dbReference type="ChEBI" id="CHEBI:58262"/>
        <dbReference type="ChEBI" id="CHEBI:58349"/>
        <dbReference type="EC" id="1.1.1.267"/>
    </reaction>
    <physiologicalReaction direction="right-to-left" evidence="8">
        <dbReference type="Rhea" id="RHEA:13719"/>
    </physiologicalReaction>
</comment>
<keyword evidence="7 9" id="KW-0414">Isoprene biosynthesis</keyword>
<name>A0A521ALQ7_9BACT</name>
<dbReference type="FunFam" id="3.40.50.720:FF:000045">
    <property type="entry name" value="1-deoxy-D-xylulose 5-phosphate reductoisomerase"/>
    <property type="match status" value="1"/>
</dbReference>
<feature type="binding site" evidence="9">
    <location>
        <position position="224"/>
    </location>
    <ligand>
        <name>1-deoxy-D-xylulose 5-phosphate</name>
        <dbReference type="ChEBI" id="CHEBI:57792"/>
    </ligand>
</feature>
<accession>A0A521ALQ7</accession>